<dbReference type="EMBL" id="PKMI01000008">
    <property type="protein sequence ID" value="RBA20563.1"/>
    <property type="molecule type" value="Genomic_DNA"/>
</dbReference>
<accession>A0A365NIE8</accession>
<dbReference type="Proteomes" id="UP000251714">
    <property type="component" value="Unassembled WGS sequence"/>
</dbReference>
<dbReference type="InterPro" id="IPR002575">
    <property type="entry name" value="Aminoglycoside_PTrfase"/>
</dbReference>
<feature type="domain" description="Aminoglycoside phosphotransferase" evidence="2">
    <location>
        <begin position="52"/>
        <end position="322"/>
    </location>
</feature>
<organism evidence="3 4">
    <name type="scientific">Gibberella intermedia</name>
    <name type="common">Bulb rot disease fungus</name>
    <name type="synonym">Fusarium proliferatum</name>
    <dbReference type="NCBI Taxonomy" id="948311"/>
    <lineage>
        <taxon>Eukaryota</taxon>
        <taxon>Fungi</taxon>
        <taxon>Dikarya</taxon>
        <taxon>Ascomycota</taxon>
        <taxon>Pezizomycotina</taxon>
        <taxon>Sordariomycetes</taxon>
        <taxon>Hypocreomycetidae</taxon>
        <taxon>Hypocreales</taxon>
        <taxon>Nectriaceae</taxon>
        <taxon>Fusarium</taxon>
        <taxon>Fusarium fujikuroi species complex</taxon>
    </lineage>
</organism>
<sequence length="541" mass="60836">MSSESRPVTPPHHPNFGVRMSSESIKRSVRHVLPDTARIEVEALPSLKSFNNRVYYLECHKEAQTGNNQAHVDELVLKINGRGFGSEKVQNEVSCLRLLEHFCPEIPAPRAIAWSQDGFTIDTKDAPHGEMKLSALDETSSGWILMTKVPGTPIELSALSNDDRFQLATQLADHVANWRRNIPPQNFAGNMFFQQMASQPDIRIPGSNPDSEMQLFIRGMLGEELHSQDGIASLSEYYRLRVVNKMRTLETNKTFAPNRDLVQPLDAFLRQGFPAIKALNTKEDSFVFTHYDLSPRNILVSGQPPQITGIVDFEFSGFFPPLDEYLNDCIANNGDWHKDMYEVYLKRLECNGIPTPLEGIKKEDWEQMALLEELVEKIAPWWLPGEFQGEQLDQELNKVKSRVVETVSPPPGRDSEFAIANCIMSQYMLGPLEDLSAYGSMTSPDSSTSRTSTQQDLYPTDDSDVELELDSPVQSLKEQIDELLAILRDFRSFITPSFPGAGRVIIAISLFSLLQERIGAASTLSGGFLEAFWRLCRPIPP</sequence>
<evidence type="ECO:0000259" key="2">
    <source>
        <dbReference type="Pfam" id="PF01636"/>
    </source>
</evidence>
<gene>
    <name evidence="3" type="ORF">FPRO05_08010</name>
</gene>
<evidence type="ECO:0000256" key="1">
    <source>
        <dbReference type="SAM" id="MobiDB-lite"/>
    </source>
</evidence>
<evidence type="ECO:0000313" key="3">
    <source>
        <dbReference type="EMBL" id="RBA20563.1"/>
    </source>
</evidence>
<proteinExistence type="predicted"/>
<dbReference type="SUPFAM" id="SSF56112">
    <property type="entry name" value="Protein kinase-like (PK-like)"/>
    <property type="match status" value="1"/>
</dbReference>
<protein>
    <recommendedName>
        <fullName evidence="2">Aminoglycoside phosphotransferase domain-containing protein</fullName>
    </recommendedName>
</protein>
<dbReference type="Pfam" id="PF01636">
    <property type="entry name" value="APH"/>
    <property type="match status" value="1"/>
</dbReference>
<dbReference type="Gene3D" id="3.90.1200.10">
    <property type="match status" value="1"/>
</dbReference>
<dbReference type="InterPro" id="IPR051678">
    <property type="entry name" value="AGP_Transferase"/>
</dbReference>
<feature type="region of interest" description="Disordered" evidence="1">
    <location>
        <begin position="439"/>
        <end position="459"/>
    </location>
</feature>
<reference evidence="3 4" key="1">
    <citation type="submission" date="2017-12" db="EMBL/GenBank/DDBJ databases">
        <title>Genome sequence of the mycotoxigenic crop pathogen Fusarium proliferatum, strain ITEM 2341 from Date Palm.</title>
        <authorList>
            <person name="Almiman B.F."/>
            <person name="Shittu T.A."/>
            <person name="Muthumeenakshi S."/>
            <person name="Baroncelli R."/>
            <person name="Sreenivasaprasada S."/>
        </authorList>
    </citation>
    <scope>NUCLEOTIDE SEQUENCE [LARGE SCALE GENOMIC DNA]</scope>
    <source>
        <strain evidence="3 4">ITEM 2341</strain>
    </source>
</reference>
<feature type="compositionally biased region" description="Low complexity" evidence="1">
    <location>
        <begin position="440"/>
        <end position="453"/>
    </location>
</feature>
<dbReference type="AlphaFoldDB" id="A0A365NIE8"/>
<name>A0A365NIE8_GIBIN</name>
<dbReference type="InterPro" id="IPR011009">
    <property type="entry name" value="Kinase-like_dom_sf"/>
</dbReference>
<feature type="region of interest" description="Disordered" evidence="1">
    <location>
        <begin position="1"/>
        <end position="21"/>
    </location>
</feature>
<comment type="caution">
    <text evidence="3">The sequence shown here is derived from an EMBL/GenBank/DDBJ whole genome shotgun (WGS) entry which is preliminary data.</text>
</comment>
<evidence type="ECO:0000313" key="4">
    <source>
        <dbReference type="Proteomes" id="UP000251714"/>
    </source>
</evidence>
<dbReference type="PANTHER" id="PTHR21310:SF15">
    <property type="entry name" value="AMINOGLYCOSIDE PHOSPHOTRANSFERASE DOMAIN-CONTAINING PROTEIN"/>
    <property type="match status" value="1"/>
</dbReference>
<dbReference type="PANTHER" id="PTHR21310">
    <property type="entry name" value="AMINOGLYCOSIDE PHOSPHOTRANSFERASE-RELATED-RELATED"/>
    <property type="match status" value="1"/>
</dbReference>